<accession>A0A098EA88</accession>
<sequence length="38" mass="4380">MKENHSSPYSDVLYVAVSKSQQDVRELPKMNSCYCDNI</sequence>
<proteinExistence type="predicted"/>
<evidence type="ECO:0000313" key="1">
    <source>
        <dbReference type="EMBL" id="CEG12913.1"/>
    </source>
</evidence>
<dbReference type="AlphaFoldDB" id="A0A098EA88"/>
<gene>
    <name evidence="1" type="ORF">MSIBF_A2910003</name>
</gene>
<name>A0A098EA88_9ZZZZ</name>
<dbReference type="EMBL" id="CCXY01000214">
    <property type="protein sequence ID" value="CEG12913.1"/>
    <property type="molecule type" value="Genomic_DNA"/>
</dbReference>
<protein>
    <submittedName>
        <fullName evidence="1">Uncharacterized protein</fullName>
    </submittedName>
</protein>
<organism evidence="1">
    <name type="scientific">groundwater metagenome</name>
    <dbReference type="NCBI Taxonomy" id="717931"/>
    <lineage>
        <taxon>unclassified sequences</taxon>
        <taxon>metagenomes</taxon>
        <taxon>ecological metagenomes</taxon>
    </lineage>
</organism>
<reference evidence="1" key="1">
    <citation type="submission" date="2014-09" db="EMBL/GenBank/DDBJ databases">
        <authorList>
            <person name="Probst J Alexander"/>
        </authorList>
    </citation>
    <scope>NUCLEOTIDE SEQUENCE</scope>
</reference>